<dbReference type="RefSeq" id="WP_011166558.1">
    <property type="nucleotide sequence ID" value="NZ_CP010267.1"/>
</dbReference>
<dbReference type="Proteomes" id="UP000033624">
    <property type="component" value="Unassembled WGS sequence"/>
</dbReference>
<comment type="caution">
    <text evidence="2">The sequence shown here is derived from an EMBL/GenBank/DDBJ whole genome shotgun (WGS) entry which is preliminary data.</text>
</comment>
<feature type="region of interest" description="Disordered" evidence="1">
    <location>
        <begin position="46"/>
        <end position="70"/>
    </location>
</feature>
<accession>A0AAE2EIV2</accession>
<name>A0AAE2EIV2_MYCMY</name>
<proteinExistence type="predicted"/>
<protein>
    <submittedName>
        <fullName evidence="2">Lipoprotein</fullName>
    </submittedName>
</protein>
<dbReference type="EMBL" id="LAEW01000001">
    <property type="protein sequence ID" value="KJQ46269.1"/>
    <property type="molecule type" value="Genomic_DNA"/>
</dbReference>
<evidence type="ECO:0000256" key="1">
    <source>
        <dbReference type="SAM" id="MobiDB-lite"/>
    </source>
</evidence>
<keyword evidence="2" id="KW-0449">Lipoprotein</keyword>
<gene>
    <name evidence="2" type="ORF">TS59_0405</name>
</gene>
<reference evidence="2 3" key="1">
    <citation type="submission" date="2015-02" db="EMBL/GenBank/DDBJ databases">
        <title>Mycoplasma mycoides subsp. mycoides strain:B237 Genome sequencing.</title>
        <authorList>
            <person name="Fischer A."/>
            <person name="Santana-Cruz I."/>
            <person name="Schieck E."/>
            <person name="Gourle H."/>
            <person name="Lambert M."/>
            <person name="Nadendla S."/>
            <person name="Miller R.A."/>
            <person name="Weber J."/>
            <person name="Bongcam-Rudloff E."/>
            <person name="Vashee S."/>
            <person name="Frey J."/>
            <person name="Jores J."/>
        </authorList>
    </citation>
    <scope>NUCLEOTIDE SEQUENCE [LARGE SCALE GENOMIC DNA]</scope>
    <source>
        <strain evidence="2 3">B237</strain>
    </source>
</reference>
<feature type="compositionally biased region" description="Basic and acidic residues" evidence="1">
    <location>
        <begin position="49"/>
        <end position="70"/>
    </location>
</feature>
<dbReference type="KEGG" id="mmyi:mycmycITA_00396"/>
<evidence type="ECO:0000313" key="3">
    <source>
        <dbReference type="Proteomes" id="UP000033624"/>
    </source>
</evidence>
<evidence type="ECO:0000313" key="2">
    <source>
        <dbReference type="EMBL" id="KJQ46269.1"/>
    </source>
</evidence>
<sequence length="101" mass="11272">MNIQKNRVDKLTLLKGISYEKLLTLLDSFALIASSAAITVACKTPSQEIKADESDKAKKGETKEEEKFEPKFSDVENKILGNFEPNNKNIVSQGDIKKRIS</sequence>
<organism evidence="2 3">
    <name type="scientific">Mycoplasma mycoides subsp. mycoides</name>
    <dbReference type="NCBI Taxonomy" id="2103"/>
    <lineage>
        <taxon>Bacteria</taxon>
        <taxon>Bacillati</taxon>
        <taxon>Mycoplasmatota</taxon>
        <taxon>Mollicutes</taxon>
        <taxon>Mycoplasmataceae</taxon>
        <taxon>Mycoplasma</taxon>
    </lineage>
</organism>
<dbReference type="AlphaFoldDB" id="A0AAE2EIV2"/>